<protein>
    <submittedName>
        <fullName evidence="1">Uncharacterized protein</fullName>
    </submittedName>
</protein>
<reference evidence="1" key="2">
    <citation type="submission" date="2020-05" db="UniProtKB">
        <authorList>
            <consortium name="EnsemblMetazoa"/>
        </authorList>
    </citation>
    <scope>IDENTIFICATION</scope>
    <source>
        <strain evidence="1">IAEA</strain>
    </source>
</reference>
<dbReference type="VEuPathDB" id="VectorBase:GPPI042540"/>
<dbReference type="EMBL" id="JXJN01021695">
    <property type="status" value="NOT_ANNOTATED_CDS"/>
    <property type="molecule type" value="Genomic_DNA"/>
</dbReference>
<proteinExistence type="predicted"/>
<accession>A0A1B0BWB4</accession>
<reference evidence="2" key="1">
    <citation type="submission" date="2015-01" db="EMBL/GenBank/DDBJ databases">
        <authorList>
            <person name="Aksoy S."/>
            <person name="Warren W."/>
            <person name="Wilson R.K."/>
        </authorList>
    </citation>
    <scope>NUCLEOTIDE SEQUENCE [LARGE SCALE GENOMIC DNA]</scope>
    <source>
        <strain evidence="2">IAEA</strain>
    </source>
</reference>
<keyword evidence="2" id="KW-1185">Reference proteome</keyword>
<dbReference type="Proteomes" id="UP000092460">
    <property type="component" value="Unassembled WGS sequence"/>
</dbReference>
<organism evidence="1 2">
    <name type="scientific">Glossina palpalis gambiensis</name>
    <dbReference type="NCBI Taxonomy" id="67801"/>
    <lineage>
        <taxon>Eukaryota</taxon>
        <taxon>Metazoa</taxon>
        <taxon>Ecdysozoa</taxon>
        <taxon>Arthropoda</taxon>
        <taxon>Hexapoda</taxon>
        <taxon>Insecta</taxon>
        <taxon>Pterygota</taxon>
        <taxon>Neoptera</taxon>
        <taxon>Endopterygota</taxon>
        <taxon>Diptera</taxon>
        <taxon>Brachycera</taxon>
        <taxon>Muscomorpha</taxon>
        <taxon>Hippoboscoidea</taxon>
        <taxon>Glossinidae</taxon>
        <taxon>Glossina</taxon>
    </lineage>
</organism>
<sequence length="97" mass="10461">MVELVRECVRVEGAEGVIRIFGPPAVGRKLPSPHVIWASNKLNSPKMTSSSDSCVSSRLAIDMRYVCDFVDSADDVAGPRSLNFRNLTGPAFPAVVV</sequence>
<evidence type="ECO:0000313" key="1">
    <source>
        <dbReference type="EnsemblMetazoa" id="GPPI042540-PA"/>
    </source>
</evidence>
<name>A0A1B0BWB4_9MUSC</name>
<dbReference type="AlphaFoldDB" id="A0A1B0BWB4"/>
<evidence type="ECO:0000313" key="2">
    <source>
        <dbReference type="Proteomes" id="UP000092460"/>
    </source>
</evidence>
<dbReference type="EnsemblMetazoa" id="GPPI042540-RA">
    <property type="protein sequence ID" value="GPPI042540-PA"/>
    <property type="gene ID" value="GPPI042540"/>
</dbReference>